<proteinExistence type="predicted"/>
<comment type="caution">
    <text evidence="2">The sequence shown here is derived from an EMBL/GenBank/DDBJ whole genome shotgun (WGS) entry which is preliminary data.</text>
</comment>
<feature type="coiled-coil region" evidence="1">
    <location>
        <begin position="22"/>
        <end position="63"/>
    </location>
</feature>
<accession>A0AAV7WFZ2</accession>
<reference evidence="2" key="1">
    <citation type="journal article" date="2022" name="bioRxiv">
        <title>Sequencing and chromosome-scale assembly of the giantPleurodeles waltlgenome.</title>
        <authorList>
            <person name="Brown T."/>
            <person name="Elewa A."/>
            <person name="Iarovenko S."/>
            <person name="Subramanian E."/>
            <person name="Araus A.J."/>
            <person name="Petzold A."/>
            <person name="Susuki M."/>
            <person name="Suzuki K.-i.T."/>
            <person name="Hayashi T."/>
            <person name="Toyoda A."/>
            <person name="Oliveira C."/>
            <person name="Osipova E."/>
            <person name="Leigh N.D."/>
            <person name="Simon A."/>
            <person name="Yun M.H."/>
        </authorList>
    </citation>
    <scope>NUCLEOTIDE SEQUENCE</scope>
    <source>
        <strain evidence="2">20211129_DDA</strain>
        <tissue evidence="2">Liver</tissue>
    </source>
</reference>
<dbReference type="EMBL" id="JANPWB010000001">
    <property type="protein sequence ID" value="KAJ1212958.1"/>
    <property type="molecule type" value="Genomic_DNA"/>
</dbReference>
<sequence length="319" mass="36977">MRNKKCKMMTPRYVNKHSVMLSEDYAEKRADEEQKVEDYAEKRADEEQKVHDVTEVCKQAQRDDVRGEVKFMINIRSVMMSQSDFFKCISSVEWERGYYSVSWCSLTMALLVYNVEEDDYYQEFPEIAEEHHMEERLVEALGQHVKDSLNQAFIKTLLPFTLPLMSLLSKLMCPPFPLPNLQIRTKCMTNVNLRIPSIEVAHCMQDRLRKGFDRDVRSTLRSECPRPSLLGKVADTPELDPNMATMIKRFSKDPKKGLDFAWKGCQDKLLDISGPITKILELAVQAKETNAPLDPQTVLEWAQRAICIRNAKRAMSTER</sequence>
<name>A0AAV7WFZ2_PLEWA</name>
<organism evidence="2 3">
    <name type="scientific">Pleurodeles waltl</name>
    <name type="common">Iberian ribbed newt</name>
    <dbReference type="NCBI Taxonomy" id="8319"/>
    <lineage>
        <taxon>Eukaryota</taxon>
        <taxon>Metazoa</taxon>
        <taxon>Chordata</taxon>
        <taxon>Craniata</taxon>
        <taxon>Vertebrata</taxon>
        <taxon>Euteleostomi</taxon>
        <taxon>Amphibia</taxon>
        <taxon>Batrachia</taxon>
        <taxon>Caudata</taxon>
        <taxon>Salamandroidea</taxon>
        <taxon>Salamandridae</taxon>
        <taxon>Pleurodelinae</taxon>
        <taxon>Pleurodeles</taxon>
    </lineage>
</organism>
<keyword evidence="1" id="KW-0175">Coiled coil</keyword>
<dbReference type="Proteomes" id="UP001066276">
    <property type="component" value="Chromosome 1_1"/>
</dbReference>
<dbReference type="AlphaFoldDB" id="A0AAV7WFZ2"/>
<evidence type="ECO:0000313" key="2">
    <source>
        <dbReference type="EMBL" id="KAJ1212958.1"/>
    </source>
</evidence>
<protein>
    <submittedName>
        <fullName evidence="2">Uncharacterized protein</fullName>
    </submittedName>
</protein>
<evidence type="ECO:0000256" key="1">
    <source>
        <dbReference type="SAM" id="Coils"/>
    </source>
</evidence>
<gene>
    <name evidence="2" type="ORF">NDU88_000597</name>
</gene>
<evidence type="ECO:0000313" key="3">
    <source>
        <dbReference type="Proteomes" id="UP001066276"/>
    </source>
</evidence>
<keyword evidence="3" id="KW-1185">Reference proteome</keyword>